<gene>
    <name evidence="8" type="ORF">ON006_13435</name>
</gene>
<dbReference type="GO" id="GO:0016614">
    <property type="term" value="F:oxidoreductase activity, acting on CH-OH group of donors"/>
    <property type="evidence" value="ECO:0007669"/>
    <property type="project" value="InterPro"/>
</dbReference>
<evidence type="ECO:0000256" key="2">
    <source>
        <dbReference type="ARBA" id="ARBA00010790"/>
    </source>
</evidence>
<dbReference type="Pfam" id="PF05199">
    <property type="entry name" value="GMC_oxred_C"/>
    <property type="match status" value="1"/>
</dbReference>
<evidence type="ECO:0000313" key="9">
    <source>
        <dbReference type="Proteomes" id="UP001164653"/>
    </source>
</evidence>
<evidence type="ECO:0000259" key="7">
    <source>
        <dbReference type="Pfam" id="PF05199"/>
    </source>
</evidence>
<evidence type="ECO:0000256" key="4">
    <source>
        <dbReference type="ARBA" id="ARBA00022827"/>
    </source>
</evidence>
<dbReference type="Proteomes" id="UP001164653">
    <property type="component" value="Chromosome"/>
</dbReference>
<dbReference type="SUPFAM" id="SSF54373">
    <property type="entry name" value="FAD-linked reductases, C-terminal domain"/>
    <property type="match status" value="1"/>
</dbReference>
<feature type="domain" description="Glucose-methanol-choline oxidoreductase N-terminal" evidence="6">
    <location>
        <begin position="106"/>
        <end position="322"/>
    </location>
</feature>
<keyword evidence="3" id="KW-0285">Flavoprotein</keyword>
<dbReference type="EMBL" id="CP112998">
    <property type="protein sequence ID" value="WAC14939.1"/>
    <property type="molecule type" value="Genomic_DNA"/>
</dbReference>
<dbReference type="RefSeq" id="WP_244820306.1">
    <property type="nucleotide sequence ID" value="NZ_CP112998.1"/>
</dbReference>
<dbReference type="AlphaFoldDB" id="A0A9E8SP20"/>
<dbReference type="PANTHER" id="PTHR42784">
    <property type="entry name" value="PYRANOSE 2-OXIDASE"/>
    <property type="match status" value="1"/>
</dbReference>
<dbReference type="GO" id="GO:0050660">
    <property type="term" value="F:flavin adenine dinucleotide binding"/>
    <property type="evidence" value="ECO:0007669"/>
    <property type="project" value="InterPro"/>
</dbReference>
<evidence type="ECO:0000256" key="3">
    <source>
        <dbReference type="ARBA" id="ARBA00022630"/>
    </source>
</evidence>
<keyword evidence="5" id="KW-0560">Oxidoreductase</keyword>
<proteinExistence type="inferred from homology"/>
<comment type="cofactor">
    <cofactor evidence="1">
        <name>FAD</name>
        <dbReference type="ChEBI" id="CHEBI:57692"/>
    </cofactor>
</comment>
<evidence type="ECO:0000256" key="5">
    <source>
        <dbReference type="ARBA" id="ARBA00023002"/>
    </source>
</evidence>
<protein>
    <submittedName>
        <fullName evidence="8">GMC family oxidoreductase</fullName>
    </submittedName>
</protein>
<evidence type="ECO:0000313" key="8">
    <source>
        <dbReference type="EMBL" id="WAC14939.1"/>
    </source>
</evidence>
<reference evidence="8" key="1">
    <citation type="submission" date="2022-11" db="EMBL/GenBank/DDBJ databases">
        <title>Dyadobacter pollutisoli sp. nov., isolated from plastic dumped soil.</title>
        <authorList>
            <person name="Kim J.M."/>
            <person name="Kim K.R."/>
            <person name="Lee J.K."/>
            <person name="Hao L."/>
            <person name="Jeon C.O."/>
        </authorList>
    </citation>
    <scope>NUCLEOTIDE SEQUENCE</scope>
    <source>
        <strain evidence="8">U1</strain>
    </source>
</reference>
<keyword evidence="4" id="KW-0274">FAD</keyword>
<comment type="similarity">
    <text evidence="2">Belongs to the GMC oxidoreductase family.</text>
</comment>
<name>A0A9E8SP20_9BACT</name>
<keyword evidence="9" id="KW-1185">Reference proteome</keyword>
<dbReference type="InterPro" id="IPR036188">
    <property type="entry name" value="FAD/NAD-bd_sf"/>
</dbReference>
<sequence length="567" mass="63912">MANLNINSIKDRTFDAIVIGSGMTGGWAAKELTENGLKTLLLERGKEIKHITDYPTANLMPYEIEHRNKVPQDIIDKNPIASRCHAFTEDKMHLFVKDDEHPYIQDEPFYWFRGYQTGGRSLMWGRMVQRWSDYDFEGPIRDGFAVDWPIRYKDLAPWYSHVEKFIGVSGNRDGIDVLPDGEFLPPFGMTAMEEHLKAILQTKYSDRWLIAARCAHITGNYGHFAAQGRGGCQHRDQCRRGCPLGGYFSSNSSTIPWAQKTGKLTIRHHSVVQKINYDEKQQRATGVTVIDEHTGEETEFLAKIICVNAGSLNTNLLLLNSTSSRFPKGLGNDHELMGKFVGFHNYRGKISGEFEGLTSFATQGRRPNATYIPRFRNVKKQETKFLRGYSAFLGSSRPLLSDRSGIGAELKDQLLNPTYGAWRVGSGMSGETIPKESNRVQLDSTKKDRWGIPLLKISIKYDDNDELMIQDYHDQMEEMYTAAGIKNIKRTDDKGAPGLDIHEMGGVRMGRDPKTSLLNEWNQLHTCPNVLVTDGACMTSTSTQNPSLTYMALTARAINHIVGELQS</sequence>
<dbReference type="Gene3D" id="3.50.50.60">
    <property type="entry name" value="FAD/NAD(P)-binding domain"/>
    <property type="match status" value="2"/>
</dbReference>
<dbReference type="Pfam" id="PF00732">
    <property type="entry name" value="GMC_oxred_N"/>
    <property type="match status" value="1"/>
</dbReference>
<dbReference type="SUPFAM" id="SSF51905">
    <property type="entry name" value="FAD/NAD(P)-binding domain"/>
    <property type="match status" value="1"/>
</dbReference>
<dbReference type="InterPro" id="IPR051473">
    <property type="entry name" value="P2Ox-like"/>
</dbReference>
<dbReference type="InterPro" id="IPR007867">
    <property type="entry name" value="GMC_OxRtase_C"/>
</dbReference>
<feature type="domain" description="Glucose-methanol-choline oxidoreductase C-terminal" evidence="7">
    <location>
        <begin position="434"/>
        <end position="553"/>
    </location>
</feature>
<dbReference type="KEGG" id="dpf:ON006_13435"/>
<evidence type="ECO:0000256" key="1">
    <source>
        <dbReference type="ARBA" id="ARBA00001974"/>
    </source>
</evidence>
<evidence type="ECO:0000259" key="6">
    <source>
        <dbReference type="Pfam" id="PF00732"/>
    </source>
</evidence>
<accession>A0A9E8SP20</accession>
<dbReference type="InterPro" id="IPR000172">
    <property type="entry name" value="GMC_OxRdtase_N"/>
</dbReference>
<organism evidence="8 9">
    <name type="scientific">Dyadobacter pollutisoli</name>
    <dbReference type="NCBI Taxonomy" id="2910158"/>
    <lineage>
        <taxon>Bacteria</taxon>
        <taxon>Pseudomonadati</taxon>
        <taxon>Bacteroidota</taxon>
        <taxon>Cytophagia</taxon>
        <taxon>Cytophagales</taxon>
        <taxon>Spirosomataceae</taxon>
        <taxon>Dyadobacter</taxon>
    </lineage>
</organism>
<dbReference type="PANTHER" id="PTHR42784:SF1">
    <property type="entry name" value="PYRANOSE 2-OXIDASE"/>
    <property type="match status" value="1"/>
</dbReference>